<feature type="domain" description="HTH cro/C1-type" evidence="1">
    <location>
        <begin position="6"/>
        <end position="62"/>
    </location>
</feature>
<dbReference type="CDD" id="cd00093">
    <property type="entry name" value="HTH_XRE"/>
    <property type="match status" value="1"/>
</dbReference>
<proteinExistence type="predicted"/>
<dbReference type="PROSITE" id="PS50943">
    <property type="entry name" value="HTH_CROC1"/>
    <property type="match status" value="1"/>
</dbReference>
<reference evidence="2" key="1">
    <citation type="submission" date="2023-03" db="EMBL/GenBank/DDBJ databases">
        <title>Bacterial isolates from washroom surfaces on a university campus.</title>
        <authorList>
            <person name="Holman D.B."/>
            <person name="Gzyl K.E."/>
            <person name="Taheri A.E."/>
        </authorList>
    </citation>
    <scope>NUCLEOTIDE SEQUENCE</scope>
    <source>
        <strain evidence="2">RD03</strain>
    </source>
</reference>
<dbReference type="RefSeq" id="WP_251340341.1">
    <property type="nucleotide sequence ID" value="NZ_BOQX01000010.1"/>
</dbReference>
<evidence type="ECO:0000313" key="2">
    <source>
        <dbReference type="EMBL" id="MDH5163342.1"/>
    </source>
</evidence>
<accession>A0AAW6T2N4</accession>
<comment type="caution">
    <text evidence="2">The sequence shown here is derived from an EMBL/GenBank/DDBJ whole genome shotgun (WGS) entry which is preliminary data.</text>
</comment>
<dbReference type="InterPro" id="IPR010982">
    <property type="entry name" value="Lambda_DNA-bd_dom_sf"/>
</dbReference>
<protein>
    <submittedName>
        <fullName evidence="2">Helix-turn-helix transcriptional regulator</fullName>
    </submittedName>
</protein>
<sequence>MIYFKIDELRKKKGLSRRAIAKELDIRQDTFNNLCRNEVVTVRIEHIEKLINYFECSSMDELIDIINEEE</sequence>
<dbReference type="SUPFAM" id="SSF47413">
    <property type="entry name" value="lambda repressor-like DNA-binding domains"/>
    <property type="match status" value="1"/>
</dbReference>
<dbReference type="SMART" id="SM00530">
    <property type="entry name" value="HTH_XRE"/>
    <property type="match status" value="1"/>
</dbReference>
<dbReference type="GO" id="GO:0003677">
    <property type="term" value="F:DNA binding"/>
    <property type="evidence" value="ECO:0007669"/>
    <property type="project" value="InterPro"/>
</dbReference>
<name>A0AAW6T2N4_9BACI</name>
<gene>
    <name evidence="2" type="ORF">P5X88_20620</name>
</gene>
<dbReference type="GeneID" id="94486858"/>
<dbReference type="AlphaFoldDB" id="A0AAW6T2N4"/>
<dbReference type="InterPro" id="IPR001387">
    <property type="entry name" value="Cro/C1-type_HTH"/>
</dbReference>
<dbReference type="Pfam" id="PF13443">
    <property type="entry name" value="HTH_26"/>
    <property type="match status" value="1"/>
</dbReference>
<dbReference type="Proteomes" id="UP001159179">
    <property type="component" value="Unassembled WGS sequence"/>
</dbReference>
<dbReference type="EMBL" id="JAROYP010000014">
    <property type="protein sequence ID" value="MDH5163342.1"/>
    <property type="molecule type" value="Genomic_DNA"/>
</dbReference>
<evidence type="ECO:0000313" key="3">
    <source>
        <dbReference type="Proteomes" id="UP001159179"/>
    </source>
</evidence>
<organism evidence="2 3">
    <name type="scientific">Heyndrickxia oleronia</name>
    <dbReference type="NCBI Taxonomy" id="38875"/>
    <lineage>
        <taxon>Bacteria</taxon>
        <taxon>Bacillati</taxon>
        <taxon>Bacillota</taxon>
        <taxon>Bacilli</taxon>
        <taxon>Bacillales</taxon>
        <taxon>Bacillaceae</taxon>
        <taxon>Heyndrickxia</taxon>
    </lineage>
</organism>
<dbReference type="Gene3D" id="1.10.260.40">
    <property type="entry name" value="lambda repressor-like DNA-binding domains"/>
    <property type="match status" value="1"/>
</dbReference>
<evidence type="ECO:0000259" key="1">
    <source>
        <dbReference type="PROSITE" id="PS50943"/>
    </source>
</evidence>